<reference evidence="2 3" key="1">
    <citation type="journal article" date="2020" name="Genome Biol. Evol.">
        <title>Rhizobium dioscoreae sp. nov., a plant growth-promoting bacterium isolated from yam (Dioscorea species).</title>
        <authorList>
            <person name="Ouyabe M."/>
            <person name="Tanaka N."/>
            <person name="Shiwa Y."/>
            <person name="Fujita N."/>
            <person name="Kikuno H."/>
            <person name="Babil P."/>
            <person name="Shiwachi H."/>
        </authorList>
    </citation>
    <scope>NUCLEOTIDE SEQUENCE [LARGE SCALE GENOMIC DNA]</scope>
    <source>
        <strain evidence="2 3">S-93</strain>
    </source>
</reference>
<gene>
    <name evidence="2" type="ORF">RsS93_01040</name>
</gene>
<dbReference type="SUPFAM" id="SSF53098">
    <property type="entry name" value="Ribonuclease H-like"/>
    <property type="match status" value="1"/>
</dbReference>
<keyword evidence="2" id="KW-0378">Hydrolase</keyword>
<evidence type="ECO:0000313" key="3">
    <source>
        <dbReference type="Proteomes" id="UP000390335"/>
    </source>
</evidence>
<keyword evidence="2" id="KW-0269">Exonuclease</keyword>
<keyword evidence="2" id="KW-0540">Nuclease</keyword>
<dbReference type="InterPro" id="IPR012337">
    <property type="entry name" value="RNaseH-like_sf"/>
</dbReference>
<dbReference type="GO" id="GO:0004527">
    <property type="term" value="F:exonuclease activity"/>
    <property type="evidence" value="ECO:0007669"/>
    <property type="project" value="UniProtKB-KW"/>
</dbReference>
<organism evidence="2 3">
    <name type="scientific">Rhizobium dioscoreae</name>
    <dbReference type="NCBI Taxonomy" id="2653122"/>
    <lineage>
        <taxon>Bacteria</taxon>
        <taxon>Pseudomonadati</taxon>
        <taxon>Pseudomonadota</taxon>
        <taxon>Alphaproteobacteria</taxon>
        <taxon>Hyphomicrobiales</taxon>
        <taxon>Rhizobiaceae</taxon>
        <taxon>Rhizobium/Agrobacterium group</taxon>
        <taxon>Rhizobium</taxon>
    </lineage>
</organism>
<evidence type="ECO:0000313" key="2">
    <source>
        <dbReference type="EMBL" id="GES47490.1"/>
    </source>
</evidence>
<sequence length="218" mass="24286">MKTAIIFDCEFLCLEGSQRRSWCAAHDPDPVVAQVGAVKLSLEDDFAILDSYKAYVRPVDRFGKRYALDPFFTALTGVTEENIETEGMTLQDAIASLDRFSDGARLWSWGKDELNMMAISCYVAGIQPLIPAHRFDNAVKLLLAAGMPVEDLAKTPSNELSHYYGVQHPPLKCHDALDDALSISYTLQHLMRAGKLRPEVFDLSATHSYESEIPISPF</sequence>
<dbReference type="EMBL" id="BLAJ01000001">
    <property type="protein sequence ID" value="GES47490.1"/>
    <property type="molecule type" value="Genomic_DNA"/>
</dbReference>
<dbReference type="InterPro" id="IPR047201">
    <property type="entry name" value="ERI-1_3'hExo-like"/>
</dbReference>
<dbReference type="InterPro" id="IPR036397">
    <property type="entry name" value="RNaseH_sf"/>
</dbReference>
<evidence type="ECO:0000259" key="1">
    <source>
        <dbReference type="SMART" id="SM00479"/>
    </source>
</evidence>
<dbReference type="Proteomes" id="UP000390335">
    <property type="component" value="Unassembled WGS sequence"/>
</dbReference>
<accession>A0ABQ0YW45</accession>
<keyword evidence="3" id="KW-1185">Reference proteome</keyword>
<name>A0ABQ0YW45_9HYPH</name>
<dbReference type="SMART" id="SM00479">
    <property type="entry name" value="EXOIII"/>
    <property type="match status" value="1"/>
</dbReference>
<dbReference type="CDD" id="cd06133">
    <property type="entry name" value="ERI-1_3'hExo_like"/>
    <property type="match status" value="1"/>
</dbReference>
<feature type="domain" description="Exonuclease" evidence="1">
    <location>
        <begin position="3"/>
        <end position="196"/>
    </location>
</feature>
<protein>
    <submittedName>
        <fullName evidence="2">Exonuclease</fullName>
    </submittedName>
</protein>
<proteinExistence type="predicted"/>
<dbReference type="Gene3D" id="3.30.420.10">
    <property type="entry name" value="Ribonuclease H-like superfamily/Ribonuclease H"/>
    <property type="match status" value="1"/>
</dbReference>
<dbReference type="InterPro" id="IPR013520">
    <property type="entry name" value="Ribonucl_H"/>
</dbReference>
<comment type="caution">
    <text evidence="2">The sequence shown here is derived from an EMBL/GenBank/DDBJ whole genome shotgun (WGS) entry which is preliminary data.</text>
</comment>
<dbReference type="RefSeq" id="WP_145631840.1">
    <property type="nucleotide sequence ID" value="NZ_BLAI01000006.1"/>
</dbReference>